<dbReference type="EMBL" id="CP029353">
    <property type="protein sequence ID" value="AWK87414.1"/>
    <property type="molecule type" value="Genomic_DNA"/>
</dbReference>
<dbReference type="PANTHER" id="PTHR35147">
    <property type="entry name" value="CHEMORECEPTOR GLUTAMINE DEAMIDASE CHED-RELATED"/>
    <property type="match status" value="1"/>
</dbReference>
<evidence type="ECO:0000256" key="3">
    <source>
        <dbReference type="HAMAP-Rule" id="MF_01440"/>
    </source>
</evidence>
<evidence type="ECO:0000313" key="6">
    <source>
        <dbReference type="Proteomes" id="UP000245629"/>
    </source>
</evidence>
<dbReference type="CDD" id="cd16352">
    <property type="entry name" value="CheD"/>
    <property type="match status" value="1"/>
</dbReference>
<reference evidence="6" key="1">
    <citation type="submission" date="2018-05" db="EMBL/GenBank/DDBJ databases">
        <title>Azospirillum thermophila sp. nov., a novel isolated from hot spring.</title>
        <authorList>
            <person name="Zhao Z."/>
        </authorList>
    </citation>
    <scope>NUCLEOTIDE SEQUENCE [LARGE SCALE GENOMIC DNA]</scope>
    <source>
        <strain evidence="6">CFH 70021</strain>
    </source>
</reference>
<proteinExistence type="inferred from homology"/>
<dbReference type="OrthoDB" id="9807202at2"/>
<evidence type="ECO:0000256" key="2">
    <source>
        <dbReference type="ARBA" id="ARBA00022801"/>
    </source>
</evidence>
<keyword evidence="6" id="KW-1185">Reference proteome</keyword>
<dbReference type="Proteomes" id="UP000245629">
    <property type="component" value="Chromosome 2"/>
</dbReference>
<comment type="catalytic activity">
    <reaction evidence="3">
        <text>L-glutaminyl-[protein] + H2O = L-glutamyl-[protein] + NH4(+)</text>
        <dbReference type="Rhea" id="RHEA:16441"/>
        <dbReference type="Rhea" id="RHEA-COMP:10207"/>
        <dbReference type="Rhea" id="RHEA-COMP:10208"/>
        <dbReference type="ChEBI" id="CHEBI:15377"/>
        <dbReference type="ChEBI" id="CHEBI:28938"/>
        <dbReference type="ChEBI" id="CHEBI:29973"/>
        <dbReference type="ChEBI" id="CHEBI:30011"/>
        <dbReference type="EC" id="3.5.1.44"/>
    </reaction>
</comment>
<dbReference type="PANTHER" id="PTHR35147:SF2">
    <property type="entry name" value="CHEMORECEPTOR GLUTAMINE DEAMIDASE CHED-RELATED"/>
    <property type="match status" value="1"/>
</dbReference>
<dbReference type="GO" id="GO:0050568">
    <property type="term" value="F:protein-glutamine glutaminase activity"/>
    <property type="evidence" value="ECO:0007669"/>
    <property type="project" value="UniProtKB-UniRule"/>
</dbReference>
<dbReference type="Pfam" id="PF03975">
    <property type="entry name" value="CheD"/>
    <property type="match status" value="1"/>
</dbReference>
<dbReference type="GO" id="GO:0006935">
    <property type="term" value="P:chemotaxis"/>
    <property type="evidence" value="ECO:0007669"/>
    <property type="project" value="UniProtKB-UniRule"/>
</dbReference>
<dbReference type="InterPro" id="IPR011324">
    <property type="entry name" value="Cytotoxic_necrot_fac-like_cat"/>
</dbReference>
<sequence length="253" mass="27226">MNDYARRRATVVPDAPPPRPADLHPPLHGRRRHRLLHDPLQGRSPCAPHPVEPATGPATGPAVPPAAIGTETVKIFLGDHAVSGRPEVMMATTLGSCVAACVYDPRLGVGGMNHFLLPEVPESELQGAGAAARYGSVAMERLINALLALGARRERLQVKLFGGARVIESSLDVGGRNGRFAVEYVRREGLTLAGQDLGGNSARRVHFFPHSGRAIRRLLHPEAVSDTVRTEVSYMTSLHRCPIEGEVELFGDN</sequence>
<dbReference type="SUPFAM" id="SSF64438">
    <property type="entry name" value="CNF1/YfiH-like putative cysteine hydrolases"/>
    <property type="match status" value="1"/>
</dbReference>
<keyword evidence="1 3" id="KW-0145">Chemotaxis</keyword>
<dbReference type="InterPro" id="IPR005659">
    <property type="entry name" value="Chemorcpt_Glu_NH3ase_CheD"/>
</dbReference>
<feature type="region of interest" description="Disordered" evidence="4">
    <location>
        <begin position="1"/>
        <end position="61"/>
    </location>
</feature>
<dbReference type="KEGG" id="azz:DEW08_15360"/>
<evidence type="ECO:0000256" key="4">
    <source>
        <dbReference type="SAM" id="MobiDB-lite"/>
    </source>
</evidence>
<name>A0A2S2CSC6_9PROT</name>
<dbReference type="AlphaFoldDB" id="A0A2S2CSC6"/>
<organism evidence="5 6">
    <name type="scientific">Azospirillum thermophilum</name>
    <dbReference type="NCBI Taxonomy" id="2202148"/>
    <lineage>
        <taxon>Bacteria</taxon>
        <taxon>Pseudomonadati</taxon>
        <taxon>Pseudomonadota</taxon>
        <taxon>Alphaproteobacteria</taxon>
        <taxon>Rhodospirillales</taxon>
        <taxon>Azospirillaceae</taxon>
        <taxon>Azospirillum</taxon>
    </lineage>
</organism>
<gene>
    <name evidence="3" type="primary">cheD</name>
    <name evidence="5" type="ORF">DEW08_15360</name>
</gene>
<protein>
    <recommendedName>
        <fullName evidence="3">Probable chemoreceptor glutamine deamidase CheD</fullName>
        <ecNumber evidence="3">3.5.1.44</ecNumber>
    </recommendedName>
</protein>
<evidence type="ECO:0000313" key="5">
    <source>
        <dbReference type="EMBL" id="AWK87414.1"/>
    </source>
</evidence>
<evidence type="ECO:0000256" key="1">
    <source>
        <dbReference type="ARBA" id="ARBA00022500"/>
    </source>
</evidence>
<comment type="function">
    <text evidence="3">Probably deamidates glutamine residues to glutamate on methyl-accepting chemotaxis receptors (MCPs), playing an important role in chemotaxis.</text>
</comment>
<accession>A0A2S2CSC6</accession>
<keyword evidence="2 3" id="KW-0378">Hydrolase</keyword>
<comment type="similarity">
    <text evidence="3">Belongs to the CheD family.</text>
</comment>
<dbReference type="RefSeq" id="WP_109328545.1">
    <property type="nucleotide sequence ID" value="NZ_CP029353.1"/>
</dbReference>
<dbReference type="HAMAP" id="MF_01440">
    <property type="entry name" value="CheD"/>
    <property type="match status" value="1"/>
</dbReference>
<dbReference type="EC" id="3.5.1.44" evidence="3"/>
<dbReference type="Gene3D" id="3.30.1330.200">
    <property type="match status" value="1"/>
</dbReference>
<dbReference type="InterPro" id="IPR038592">
    <property type="entry name" value="CheD-like_sf"/>
</dbReference>